<sequence>LIDNKVKIYVRRGGPNYQEGLKNMRELTQTIGLPIEVFGPEIHMTSIVPMGLIKEGKNNEGLHTI</sequence>
<feature type="non-terminal residue" evidence="2">
    <location>
        <position position="1"/>
    </location>
</feature>
<dbReference type="InterPro" id="IPR016102">
    <property type="entry name" value="Succinyl-CoA_synth-like"/>
</dbReference>
<protein>
    <recommendedName>
        <fullName evidence="1">ATP-citrate synthase citrate-binding domain-containing protein</fullName>
    </recommendedName>
</protein>
<gene>
    <name evidence="2" type="ORF">LCGC14_2920710</name>
</gene>
<evidence type="ECO:0000313" key="2">
    <source>
        <dbReference type="EMBL" id="KKK70764.1"/>
    </source>
</evidence>
<dbReference type="EMBL" id="LAZR01058034">
    <property type="protein sequence ID" value="KKK70764.1"/>
    <property type="molecule type" value="Genomic_DNA"/>
</dbReference>
<accession>A0A0F8ZWF3</accession>
<dbReference type="Pfam" id="PF16114">
    <property type="entry name" value="Citrate_bind"/>
    <property type="match status" value="1"/>
</dbReference>
<dbReference type="AlphaFoldDB" id="A0A0F8ZWF3"/>
<feature type="domain" description="ATP-citrate synthase citrate-binding" evidence="1">
    <location>
        <begin position="3"/>
        <end position="52"/>
    </location>
</feature>
<proteinExistence type="predicted"/>
<dbReference type="Gene3D" id="3.40.50.261">
    <property type="entry name" value="Succinyl-CoA synthetase domains"/>
    <property type="match status" value="1"/>
</dbReference>
<evidence type="ECO:0000259" key="1">
    <source>
        <dbReference type="Pfam" id="PF16114"/>
    </source>
</evidence>
<organism evidence="2">
    <name type="scientific">marine sediment metagenome</name>
    <dbReference type="NCBI Taxonomy" id="412755"/>
    <lineage>
        <taxon>unclassified sequences</taxon>
        <taxon>metagenomes</taxon>
        <taxon>ecological metagenomes</taxon>
    </lineage>
</organism>
<reference evidence="2" key="1">
    <citation type="journal article" date="2015" name="Nature">
        <title>Complex archaea that bridge the gap between prokaryotes and eukaryotes.</title>
        <authorList>
            <person name="Spang A."/>
            <person name="Saw J.H."/>
            <person name="Jorgensen S.L."/>
            <person name="Zaremba-Niedzwiedzka K."/>
            <person name="Martijn J."/>
            <person name="Lind A.E."/>
            <person name="van Eijk R."/>
            <person name="Schleper C."/>
            <person name="Guy L."/>
            <person name="Ettema T.J."/>
        </authorList>
    </citation>
    <scope>NUCLEOTIDE SEQUENCE</scope>
</reference>
<comment type="caution">
    <text evidence="2">The sequence shown here is derived from an EMBL/GenBank/DDBJ whole genome shotgun (WGS) entry which is preliminary data.</text>
</comment>
<name>A0A0F8ZWF3_9ZZZZ</name>
<dbReference type="InterPro" id="IPR032263">
    <property type="entry name" value="Citrate-bd"/>
</dbReference>